<evidence type="ECO:0000313" key="1">
    <source>
        <dbReference type="EMBL" id="QJE94762.1"/>
    </source>
</evidence>
<gene>
    <name evidence="1" type="ORF">HHL09_02855</name>
</gene>
<dbReference type="KEGG" id="luo:HHL09_02855"/>
<organism evidence="1 2">
    <name type="scientific">Luteolibacter luteus</name>
    <dbReference type="NCBI Taxonomy" id="2728835"/>
    <lineage>
        <taxon>Bacteria</taxon>
        <taxon>Pseudomonadati</taxon>
        <taxon>Verrucomicrobiota</taxon>
        <taxon>Verrucomicrobiia</taxon>
        <taxon>Verrucomicrobiales</taxon>
        <taxon>Verrucomicrobiaceae</taxon>
        <taxon>Luteolibacter</taxon>
    </lineage>
</organism>
<dbReference type="RefSeq" id="WP_169452983.1">
    <property type="nucleotide sequence ID" value="NZ_CP051774.1"/>
</dbReference>
<dbReference type="AlphaFoldDB" id="A0A858RDF0"/>
<proteinExistence type="predicted"/>
<reference evidence="1 2" key="1">
    <citation type="submission" date="2020-04" db="EMBL/GenBank/DDBJ databases">
        <title>Luteolibacter sp. G-1-1-1 isolated from soil.</title>
        <authorList>
            <person name="Dahal R.H."/>
        </authorList>
    </citation>
    <scope>NUCLEOTIDE SEQUENCE [LARGE SCALE GENOMIC DNA]</scope>
    <source>
        <strain evidence="1 2">G-1-1-1</strain>
    </source>
</reference>
<sequence>MALCFISAPWASGENKPVLLTTGSRPWKMADGSMQRLRFVKFEGSGILFQGKIGAAGYMEPGLFAPEEQDAIRALKSGASQLVSTAGLGMHPDFPSGKVSAEDRKIGQYWLGEAREWQHAPGKKVEAQLINLTDDRVSLLAGNSVANFSPAQLGAADLEYLERVKTGKARMYPDIVTIDGLEWGGTNHAYQVVVSGERYVAAAAAEGNFEEALATCVREVAEKLDGKQWKLLSFTEERAPAPVAGPRSYHSIPADPSEEPRPTAYRAVFHIKSDGVRKAEQLWGAAMSPKGGSSSREVYLHVLADGKLVKAEREDGY</sequence>
<dbReference type="Gene3D" id="2.30.30.700">
    <property type="entry name" value="SLA1 homology domain 1"/>
    <property type="match status" value="1"/>
</dbReference>
<name>A0A858RDF0_9BACT</name>
<keyword evidence="2" id="KW-1185">Reference proteome</keyword>
<dbReference type="Proteomes" id="UP000501812">
    <property type="component" value="Chromosome"/>
</dbReference>
<protein>
    <submittedName>
        <fullName evidence="1">Uncharacterized protein</fullName>
    </submittedName>
</protein>
<accession>A0A858RDF0</accession>
<evidence type="ECO:0000313" key="2">
    <source>
        <dbReference type="Proteomes" id="UP000501812"/>
    </source>
</evidence>
<dbReference type="EMBL" id="CP051774">
    <property type="protein sequence ID" value="QJE94762.1"/>
    <property type="molecule type" value="Genomic_DNA"/>
</dbReference>